<dbReference type="InterPro" id="IPR050109">
    <property type="entry name" value="HTH-type_TetR-like_transc_reg"/>
</dbReference>
<keyword evidence="6" id="KW-1185">Reference proteome</keyword>
<evidence type="ECO:0000256" key="1">
    <source>
        <dbReference type="ARBA" id="ARBA00023125"/>
    </source>
</evidence>
<dbReference type="Gene3D" id="1.10.357.10">
    <property type="entry name" value="Tetracycline Repressor, domain 2"/>
    <property type="match status" value="1"/>
</dbReference>
<dbReference type="SUPFAM" id="SSF46689">
    <property type="entry name" value="Homeodomain-like"/>
    <property type="match status" value="1"/>
</dbReference>
<dbReference type="PANTHER" id="PTHR30055">
    <property type="entry name" value="HTH-TYPE TRANSCRIPTIONAL REGULATOR RUTR"/>
    <property type="match status" value="1"/>
</dbReference>
<accession>A0A7W6EH92</accession>
<reference evidence="5 6" key="1">
    <citation type="submission" date="2020-08" db="EMBL/GenBank/DDBJ databases">
        <title>Genomic Encyclopedia of Type Strains, Phase IV (KMG-IV): sequencing the most valuable type-strain genomes for metagenomic binning, comparative biology and taxonomic classification.</title>
        <authorList>
            <person name="Goeker M."/>
        </authorList>
    </citation>
    <scope>NUCLEOTIDE SEQUENCE [LARGE SCALE GENOMIC DNA]</scope>
    <source>
        <strain evidence="5 6">DSM 28760</strain>
    </source>
</reference>
<feature type="DNA-binding region" description="H-T-H motif" evidence="2">
    <location>
        <begin position="58"/>
        <end position="77"/>
    </location>
</feature>
<feature type="region of interest" description="Disordered" evidence="3">
    <location>
        <begin position="1"/>
        <end position="29"/>
    </location>
</feature>
<feature type="domain" description="HTH tetR-type" evidence="4">
    <location>
        <begin position="35"/>
        <end position="95"/>
    </location>
</feature>
<evidence type="ECO:0000256" key="2">
    <source>
        <dbReference type="PROSITE-ProRule" id="PRU00335"/>
    </source>
</evidence>
<keyword evidence="1 2" id="KW-0238">DNA-binding</keyword>
<organism evidence="5 6">
    <name type="scientific">Pseudochelatococcus contaminans</name>
    <dbReference type="NCBI Taxonomy" id="1538103"/>
    <lineage>
        <taxon>Bacteria</taxon>
        <taxon>Pseudomonadati</taxon>
        <taxon>Pseudomonadota</taxon>
        <taxon>Alphaproteobacteria</taxon>
        <taxon>Hyphomicrobiales</taxon>
        <taxon>Chelatococcaceae</taxon>
        <taxon>Pseudochelatococcus</taxon>
    </lineage>
</organism>
<proteinExistence type="predicted"/>
<dbReference type="AlphaFoldDB" id="A0A7W6EH92"/>
<dbReference type="PANTHER" id="PTHR30055:SF223">
    <property type="entry name" value="HTH-TYPE TRANSCRIPTIONAL REGULATOR UIDR"/>
    <property type="match status" value="1"/>
</dbReference>
<dbReference type="Pfam" id="PF00440">
    <property type="entry name" value="TetR_N"/>
    <property type="match status" value="1"/>
</dbReference>
<gene>
    <name evidence="5" type="ORF">FHS81_002016</name>
</gene>
<evidence type="ECO:0000256" key="3">
    <source>
        <dbReference type="SAM" id="MobiDB-lite"/>
    </source>
</evidence>
<protein>
    <submittedName>
        <fullName evidence="5">AcrR family transcriptional regulator</fullName>
    </submittedName>
</protein>
<name>A0A7W6EH92_9HYPH</name>
<dbReference type="EMBL" id="JACICC010000004">
    <property type="protein sequence ID" value="MBB3809928.1"/>
    <property type="molecule type" value="Genomic_DNA"/>
</dbReference>
<evidence type="ECO:0000259" key="4">
    <source>
        <dbReference type="PROSITE" id="PS50977"/>
    </source>
</evidence>
<dbReference type="Proteomes" id="UP000537592">
    <property type="component" value="Unassembled WGS sequence"/>
</dbReference>
<dbReference type="PRINTS" id="PR00455">
    <property type="entry name" value="HTHTETR"/>
</dbReference>
<dbReference type="GO" id="GO:0003700">
    <property type="term" value="F:DNA-binding transcription factor activity"/>
    <property type="evidence" value="ECO:0007669"/>
    <property type="project" value="TreeGrafter"/>
</dbReference>
<evidence type="ECO:0000313" key="6">
    <source>
        <dbReference type="Proteomes" id="UP000537592"/>
    </source>
</evidence>
<dbReference type="InterPro" id="IPR001647">
    <property type="entry name" value="HTH_TetR"/>
</dbReference>
<dbReference type="PROSITE" id="PS50977">
    <property type="entry name" value="HTH_TETR_2"/>
    <property type="match status" value="1"/>
</dbReference>
<comment type="caution">
    <text evidence="5">The sequence shown here is derived from an EMBL/GenBank/DDBJ whole genome shotgun (WGS) entry which is preliminary data.</text>
</comment>
<dbReference type="InterPro" id="IPR009057">
    <property type="entry name" value="Homeodomain-like_sf"/>
</dbReference>
<sequence length="217" mass="23042">MATRLYSAGASGGSPADNPLSGVSDPSPRRRLTREQRLAQLMEVSWQLVRHEGTDALTLGRLAEAAGVTKPVVYDHFGTRHGLLAALYRNFDKRQALILDAALAASEPDLESKAHVIAANYIGCVLAEGRELPDVLAALSASPELAAIKKECQQSYIAKCLKVLSPFTPTKPLSKAALWAMLGAADALSNAVFTGDISEADAYSELRGLIIAMVGRA</sequence>
<dbReference type="GO" id="GO:0000976">
    <property type="term" value="F:transcription cis-regulatory region binding"/>
    <property type="evidence" value="ECO:0007669"/>
    <property type="project" value="TreeGrafter"/>
</dbReference>
<evidence type="ECO:0000313" key="5">
    <source>
        <dbReference type="EMBL" id="MBB3809928.1"/>
    </source>
</evidence>